<feature type="non-terminal residue" evidence="2">
    <location>
        <position position="237"/>
    </location>
</feature>
<dbReference type="InterPro" id="IPR001810">
    <property type="entry name" value="F-box_dom"/>
</dbReference>
<evidence type="ECO:0000313" key="2">
    <source>
        <dbReference type="EMBL" id="GMT08942.1"/>
    </source>
</evidence>
<gene>
    <name evidence="2" type="ORF">PFISCL1PPCAC_239</name>
</gene>
<sequence length="237" mass="26725">KKLGECGVETDNDKTTERVNTDIDFGPEDNLSRLPDLCLFQILLLLSRNDLDNVKKVSRKMGAIAEEPELRKIKAGGGHLCIFRLPRGHGFELEMSKIKLAENDDQEVNSDAVFVYEAEFVKGKGYKHGIIERRTTTRISRVVRRTHSSVVLKSMFENLEKLLATRTVDVVRLHSVGLDASLLEGLISSTMGQSLKELHVLNCKVNATHDDFEKFTNWIKTTRTKKLTVKNTCGLVQ</sequence>
<reference evidence="2" key="1">
    <citation type="submission" date="2023-10" db="EMBL/GenBank/DDBJ databases">
        <title>Genome assembly of Pristionchus species.</title>
        <authorList>
            <person name="Yoshida K."/>
            <person name="Sommer R.J."/>
        </authorList>
    </citation>
    <scope>NUCLEOTIDE SEQUENCE</scope>
    <source>
        <strain evidence="2">RS5133</strain>
    </source>
</reference>
<protein>
    <recommendedName>
        <fullName evidence="1">F-box domain-containing protein</fullName>
    </recommendedName>
</protein>
<dbReference type="Pfam" id="PF00646">
    <property type="entry name" value="F-box"/>
    <property type="match status" value="1"/>
</dbReference>
<organism evidence="2 3">
    <name type="scientific">Pristionchus fissidentatus</name>
    <dbReference type="NCBI Taxonomy" id="1538716"/>
    <lineage>
        <taxon>Eukaryota</taxon>
        <taxon>Metazoa</taxon>
        <taxon>Ecdysozoa</taxon>
        <taxon>Nematoda</taxon>
        <taxon>Chromadorea</taxon>
        <taxon>Rhabditida</taxon>
        <taxon>Rhabditina</taxon>
        <taxon>Diplogasteromorpha</taxon>
        <taxon>Diplogasteroidea</taxon>
        <taxon>Neodiplogasteridae</taxon>
        <taxon>Pristionchus</taxon>
    </lineage>
</organism>
<evidence type="ECO:0000313" key="3">
    <source>
        <dbReference type="Proteomes" id="UP001432322"/>
    </source>
</evidence>
<dbReference type="PROSITE" id="PS50181">
    <property type="entry name" value="FBOX"/>
    <property type="match status" value="1"/>
</dbReference>
<dbReference type="InterPro" id="IPR036047">
    <property type="entry name" value="F-box-like_dom_sf"/>
</dbReference>
<evidence type="ECO:0000259" key="1">
    <source>
        <dbReference type="PROSITE" id="PS50181"/>
    </source>
</evidence>
<feature type="domain" description="F-box" evidence="1">
    <location>
        <begin position="28"/>
        <end position="73"/>
    </location>
</feature>
<dbReference type="SUPFAM" id="SSF81383">
    <property type="entry name" value="F-box domain"/>
    <property type="match status" value="1"/>
</dbReference>
<dbReference type="EMBL" id="BTSY01000001">
    <property type="protein sequence ID" value="GMT08942.1"/>
    <property type="molecule type" value="Genomic_DNA"/>
</dbReference>
<proteinExistence type="predicted"/>
<keyword evidence="3" id="KW-1185">Reference proteome</keyword>
<dbReference type="AlphaFoldDB" id="A0AAV5UQT5"/>
<feature type="non-terminal residue" evidence="2">
    <location>
        <position position="1"/>
    </location>
</feature>
<dbReference type="Proteomes" id="UP001432322">
    <property type="component" value="Unassembled WGS sequence"/>
</dbReference>
<accession>A0AAV5UQT5</accession>
<comment type="caution">
    <text evidence="2">The sequence shown here is derived from an EMBL/GenBank/DDBJ whole genome shotgun (WGS) entry which is preliminary data.</text>
</comment>
<name>A0AAV5UQT5_9BILA</name>